<dbReference type="InterPro" id="IPR036052">
    <property type="entry name" value="TrpB-like_PALP_sf"/>
</dbReference>
<dbReference type="EMBL" id="UINC01144099">
    <property type="protein sequence ID" value="SVD33402.1"/>
    <property type="molecule type" value="Genomic_DNA"/>
</dbReference>
<reference evidence="11" key="1">
    <citation type="submission" date="2018-05" db="EMBL/GenBank/DDBJ databases">
        <authorList>
            <person name="Lanie J.A."/>
            <person name="Ng W.-L."/>
            <person name="Kazmierczak K.M."/>
            <person name="Andrzejewski T.M."/>
            <person name="Davidsen T.M."/>
            <person name="Wayne K.J."/>
            <person name="Tettelin H."/>
            <person name="Glass J.I."/>
            <person name="Rusch D."/>
            <person name="Podicherti R."/>
            <person name="Tsui H.-C.T."/>
            <person name="Winkler M.E."/>
        </authorList>
    </citation>
    <scope>NUCLEOTIDE SEQUENCE</scope>
</reference>
<keyword evidence="4" id="KW-0028">Amino-acid biosynthesis</keyword>
<evidence type="ECO:0000313" key="11">
    <source>
        <dbReference type="EMBL" id="SVD33402.1"/>
    </source>
</evidence>
<dbReference type="FunFam" id="3.40.50.1100:FF:000004">
    <property type="entry name" value="Tryptophan synthase beta chain"/>
    <property type="match status" value="1"/>
</dbReference>
<dbReference type="PANTHER" id="PTHR48077:SF3">
    <property type="entry name" value="TRYPTOPHAN SYNTHASE"/>
    <property type="match status" value="1"/>
</dbReference>
<keyword evidence="6" id="KW-0663">Pyridoxal phosphate</keyword>
<name>A0A382UH16_9ZZZZ</name>
<evidence type="ECO:0000256" key="7">
    <source>
        <dbReference type="ARBA" id="ARBA00023141"/>
    </source>
</evidence>
<proteinExistence type="predicted"/>
<dbReference type="AlphaFoldDB" id="A0A382UH16"/>
<dbReference type="EC" id="4.2.1.20" evidence="3"/>
<comment type="pathway">
    <text evidence="2">Amino-acid biosynthesis; L-tryptophan biosynthesis; L-tryptophan from chorismate: step 5/5.</text>
</comment>
<evidence type="ECO:0000256" key="5">
    <source>
        <dbReference type="ARBA" id="ARBA00022822"/>
    </source>
</evidence>
<dbReference type="Pfam" id="PF00291">
    <property type="entry name" value="PALP"/>
    <property type="match status" value="1"/>
</dbReference>
<evidence type="ECO:0000256" key="9">
    <source>
        <dbReference type="ARBA" id="ARBA00049047"/>
    </source>
</evidence>
<keyword evidence="5" id="KW-0822">Tryptophan biosynthesis</keyword>
<dbReference type="InterPro" id="IPR001926">
    <property type="entry name" value="TrpB-like_PALP"/>
</dbReference>
<dbReference type="GO" id="GO:0004834">
    <property type="term" value="F:tryptophan synthase activity"/>
    <property type="evidence" value="ECO:0007669"/>
    <property type="project" value="UniProtKB-EC"/>
</dbReference>
<organism evidence="11">
    <name type="scientific">marine metagenome</name>
    <dbReference type="NCBI Taxonomy" id="408172"/>
    <lineage>
        <taxon>unclassified sequences</taxon>
        <taxon>metagenomes</taxon>
        <taxon>ecological metagenomes</taxon>
    </lineage>
</organism>
<keyword evidence="7" id="KW-0057">Aromatic amino acid biosynthesis</keyword>
<dbReference type="InterPro" id="IPR023026">
    <property type="entry name" value="Trp_synth_beta/beta-like"/>
</dbReference>
<keyword evidence="8" id="KW-0456">Lyase</keyword>
<evidence type="ECO:0000256" key="6">
    <source>
        <dbReference type="ARBA" id="ARBA00022898"/>
    </source>
</evidence>
<dbReference type="PANTHER" id="PTHR48077">
    <property type="entry name" value="TRYPTOPHAN SYNTHASE-RELATED"/>
    <property type="match status" value="1"/>
</dbReference>
<gene>
    <name evidence="11" type="ORF">METZ01_LOCUS386256</name>
</gene>
<evidence type="ECO:0000256" key="4">
    <source>
        <dbReference type="ARBA" id="ARBA00022605"/>
    </source>
</evidence>
<evidence type="ECO:0000256" key="2">
    <source>
        <dbReference type="ARBA" id="ARBA00004733"/>
    </source>
</evidence>
<evidence type="ECO:0000259" key="10">
    <source>
        <dbReference type="Pfam" id="PF00291"/>
    </source>
</evidence>
<evidence type="ECO:0000256" key="3">
    <source>
        <dbReference type="ARBA" id="ARBA00012043"/>
    </source>
</evidence>
<feature type="non-terminal residue" evidence="11">
    <location>
        <position position="1"/>
    </location>
</feature>
<feature type="domain" description="Tryptophan synthase beta chain-like PALP" evidence="10">
    <location>
        <begin position="3"/>
        <end position="262"/>
    </location>
</feature>
<protein>
    <recommendedName>
        <fullName evidence="3">tryptophan synthase</fullName>
        <ecNumber evidence="3">4.2.1.20</ecNumber>
    </recommendedName>
</protein>
<sequence>TGAGAHLIATAAACAKFNLPCDGYMGKDDIIKQSTNVLKAKLFNSKVVECVDGTGKKGVLKDACTAVLKAWSNDPDAYYCCGSTIGPHPFPRIVQYAQSVIGREIKQQILEKENRLPDAIIACIGGGSNLMGAIHEFLDDSEVNLYGVEAEHSAALTNGSVGIMQGFKSFMLQSEDGSATLPTSSLASGINFYSAGPEHAYLKSIGRVNYTYATDESAFEAFQMLCKTEGILPAFEPSFALAKTIELAKKMPGKILVCNICGRGDKDIDTAEKMLGEKLDK</sequence>
<dbReference type="GO" id="GO:0005737">
    <property type="term" value="C:cytoplasm"/>
    <property type="evidence" value="ECO:0007669"/>
    <property type="project" value="TreeGrafter"/>
</dbReference>
<comment type="cofactor">
    <cofactor evidence="1">
        <name>pyridoxal 5'-phosphate</name>
        <dbReference type="ChEBI" id="CHEBI:597326"/>
    </cofactor>
</comment>
<accession>A0A382UH16</accession>
<comment type="catalytic activity">
    <reaction evidence="9">
        <text>(1S,2R)-1-C-(indol-3-yl)glycerol 3-phosphate + L-serine = D-glyceraldehyde 3-phosphate + L-tryptophan + H2O</text>
        <dbReference type="Rhea" id="RHEA:10532"/>
        <dbReference type="ChEBI" id="CHEBI:15377"/>
        <dbReference type="ChEBI" id="CHEBI:33384"/>
        <dbReference type="ChEBI" id="CHEBI:57912"/>
        <dbReference type="ChEBI" id="CHEBI:58866"/>
        <dbReference type="ChEBI" id="CHEBI:59776"/>
        <dbReference type="EC" id="4.2.1.20"/>
    </reaction>
</comment>
<dbReference type="Gene3D" id="3.40.50.1100">
    <property type="match status" value="2"/>
</dbReference>
<dbReference type="SUPFAM" id="SSF53686">
    <property type="entry name" value="Tryptophan synthase beta subunit-like PLP-dependent enzymes"/>
    <property type="match status" value="1"/>
</dbReference>
<evidence type="ECO:0000256" key="8">
    <source>
        <dbReference type="ARBA" id="ARBA00023239"/>
    </source>
</evidence>
<evidence type="ECO:0000256" key="1">
    <source>
        <dbReference type="ARBA" id="ARBA00001933"/>
    </source>
</evidence>